<comment type="caution">
    <text evidence="1">The sequence shown here is derived from an EMBL/GenBank/DDBJ whole genome shotgun (WGS) entry which is preliminary data.</text>
</comment>
<dbReference type="EMBL" id="BARS01040196">
    <property type="protein sequence ID" value="GAG33097.1"/>
    <property type="molecule type" value="Genomic_DNA"/>
</dbReference>
<proteinExistence type="predicted"/>
<evidence type="ECO:0000313" key="1">
    <source>
        <dbReference type="EMBL" id="GAG33097.1"/>
    </source>
</evidence>
<feature type="non-terminal residue" evidence="1">
    <location>
        <position position="97"/>
    </location>
</feature>
<accession>X0XCF9</accession>
<sequence length="97" mass="10410">MVSSTVSAGVLDWLKKTITGKATYAEQNISVIIRGTTPPEEGNGDGSGGGGVATCQESWTCEAWSNCIGNLQNRTCNDTNYCEEPYTKIETKECIPE</sequence>
<gene>
    <name evidence="1" type="ORF">S01H1_61316</name>
</gene>
<reference evidence="1" key="1">
    <citation type="journal article" date="2014" name="Front. Microbiol.">
        <title>High frequency of phylogenetically diverse reductive dehalogenase-homologous genes in deep subseafloor sedimentary metagenomes.</title>
        <authorList>
            <person name="Kawai M."/>
            <person name="Futagami T."/>
            <person name="Toyoda A."/>
            <person name="Takaki Y."/>
            <person name="Nishi S."/>
            <person name="Hori S."/>
            <person name="Arai W."/>
            <person name="Tsubouchi T."/>
            <person name="Morono Y."/>
            <person name="Uchiyama I."/>
            <person name="Ito T."/>
            <person name="Fujiyama A."/>
            <person name="Inagaki F."/>
            <person name="Takami H."/>
        </authorList>
    </citation>
    <scope>NUCLEOTIDE SEQUENCE</scope>
    <source>
        <strain evidence="1">Expedition CK06-06</strain>
    </source>
</reference>
<dbReference type="AlphaFoldDB" id="X0XCF9"/>
<name>X0XCF9_9ZZZZ</name>
<protein>
    <submittedName>
        <fullName evidence="1">Uncharacterized protein</fullName>
    </submittedName>
</protein>
<organism evidence="1">
    <name type="scientific">marine sediment metagenome</name>
    <dbReference type="NCBI Taxonomy" id="412755"/>
    <lineage>
        <taxon>unclassified sequences</taxon>
        <taxon>metagenomes</taxon>
        <taxon>ecological metagenomes</taxon>
    </lineage>
</organism>